<dbReference type="EMBL" id="MFLA01000022">
    <property type="protein sequence ID" value="OGG59233.1"/>
    <property type="molecule type" value="Genomic_DNA"/>
</dbReference>
<dbReference type="InterPro" id="IPR051797">
    <property type="entry name" value="TrmB-like"/>
</dbReference>
<dbReference type="InterPro" id="IPR036390">
    <property type="entry name" value="WH_DNA-bd_sf"/>
</dbReference>
<comment type="caution">
    <text evidence="2">The sequence shown here is derived from an EMBL/GenBank/DDBJ whole genome shotgun (WGS) entry which is preliminary data.</text>
</comment>
<dbReference type="AlphaFoldDB" id="A0A1F6DCQ9"/>
<dbReference type="PANTHER" id="PTHR34293:SF1">
    <property type="entry name" value="HTH-TYPE TRANSCRIPTIONAL REGULATOR TRMBL2"/>
    <property type="match status" value="1"/>
</dbReference>
<feature type="domain" description="Transcription regulator TrmB N-terminal" evidence="1">
    <location>
        <begin position="1"/>
        <end position="65"/>
    </location>
</feature>
<evidence type="ECO:0000313" key="2">
    <source>
        <dbReference type="EMBL" id="OGG59233.1"/>
    </source>
</evidence>
<evidence type="ECO:0000259" key="1">
    <source>
        <dbReference type="Pfam" id="PF01978"/>
    </source>
</evidence>
<sequence length="235" mass="27073">MGLTLHEAQVYLAALELGSGSITQLAKKARIPRTSAYSSVEHLLEQGFLLAFQKGKQSLYAATTPDRLISRLHEQENRLQQVLPLLSRLAERRRIEPKIRVIPGEEGIRTVLREILEEKRPFRAMVAVHDLRTLMADYYEGFIRKRAERRLRVHLLTNRTPYSLRLKANDGEQFRTTRFFGDTDAFHTATYIFGDKVAWISIQDDPPVTVIMEDDGIAKTHALTFDLLWERADRS</sequence>
<dbReference type="SUPFAM" id="SSF46785">
    <property type="entry name" value="Winged helix' DNA-binding domain"/>
    <property type="match status" value="1"/>
</dbReference>
<dbReference type="InterPro" id="IPR002831">
    <property type="entry name" value="Tscrpt_reg_TrmB_N"/>
</dbReference>
<dbReference type="InterPro" id="IPR036388">
    <property type="entry name" value="WH-like_DNA-bd_sf"/>
</dbReference>
<dbReference type="PANTHER" id="PTHR34293">
    <property type="entry name" value="HTH-TYPE TRANSCRIPTIONAL REGULATOR TRMBL2"/>
    <property type="match status" value="1"/>
</dbReference>
<dbReference type="Gene3D" id="1.10.10.10">
    <property type="entry name" value="Winged helix-like DNA-binding domain superfamily/Winged helix DNA-binding domain"/>
    <property type="match status" value="1"/>
</dbReference>
<organism evidence="2 3">
    <name type="scientific">Candidatus Kaiserbacteria bacterium RIFCSPHIGHO2_01_FULL_56_24</name>
    <dbReference type="NCBI Taxonomy" id="1798487"/>
    <lineage>
        <taxon>Bacteria</taxon>
        <taxon>Candidatus Kaiseribacteriota</taxon>
    </lineage>
</organism>
<proteinExistence type="predicted"/>
<dbReference type="Pfam" id="PF01978">
    <property type="entry name" value="TrmB"/>
    <property type="match status" value="1"/>
</dbReference>
<name>A0A1F6DCQ9_9BACT</name>
<evidence type="ECO:0000313" key="3">
    <source>
        <dbReference type="Proteomes" id="UP000176377"/>
    </source>
</evidence>
<gene>
    <name evidence="2" type="ORF">A2765_03350</name>
</gene>
<reference evidence="2 3" key="1">
    <citation type="journal article" date="2016" name="Nat. Commun.">
        <title>Thousands of microbial genomes shed light on interconnected biogeochemical processes in an aquifer system.</title>
        <authorList>
            <person name="Anantharaman K."/>
            <person name="Brown C.T."/>
            <person name="Hug L.A."/>
            <person name="Sharon I."/>
            <person name="Castelle C.J."/>
            <person name="Probst A.J."/>
            <person name="Thomas B.C."/>
            <person name="Singh A."/>
            <person name="Wilkins M.J."/>
            <person name="Karaoz U."/>
            <person name="Brodie E.L."/>
            <person name="Williams K.H."/>
            <person name="Hubbard S.S."/>
            <person name="Banfield J.F."/>
        </authorList>
    </citation>
    <scope>NUCLEOTIDE SEQUENCE [LARGE SCALE GENOMIC DNA]</scope>
</reference>
<dbReference type="Proteomes" id="UP000176377">
    <property type="component" value="Unassembled WGS sequence"/>
</dbReference>
<protein>
    <recommendedName>
        <fullName evidence="1">Transcription regulator TrmB N-terminal domain-containing protein</fullName>
    </recommendedName>
</protein>
<accession>A0A1F6DCQ9</accession>